<keyword evidence="3" id="KW-1185">Reference proteome</keyword>
<keyword evidence="1" id="KW-0732">Signal</keyword>
<feature type="chain" id="PRO_5045984608" description="Reverse transcriptase domain-containing protein" evidence="1">
    <location>
        <begin position="20"/>
        <end position="188"/>
    </location>
</feature>
<evidence type="ECO:0000256" key="1">
    <source>
        <dbReference type="SAM" id="SignalP"/>
    </source>
</evidence>
<dbReference type="Proteomes" id="UP001151760">
    <property type="component" value="Unassembled WGS sequence"/>
</dbReference>
<gene>
    <name evidence="2" type="ORF">Tco_1113350</name>
</gene>
<accession>A0ABQ5IRW4</accession>
<organism evidence="2 3">
    <name type="scientific">Tanacetum coccineum</name>
    <dbReference type="NCBI Taxonomy" id="301880"/>
    <lineage>
        <taxon>Eukaryota</taxon>
        <taxon>Viridiplantae</taxon>
        <taxon>Streptophyta</taxon>
        <taxon>Embryophyta</taxon>
        <taxon>Tracheophyta</taxon>
        <taxon>Spermatophyta</taxon>
        <taxon>Magnoliopsida</taxon>
        <taxon>eudicotyledons</taxon>
        <taxon>Gunneridae</taxon>
        <taxon>Pentapetalae</taxon>
        <taxon>asterids</taxon>
        <taxon>campanulids</taxon>
        <taxon>Asterales</taxon>
        <taxon>Asteraceae</taxon>
        <taxon>Asteroideae</taxon>
        <taxon>Anthemideae</taxon>
        <taxon>Anthemidinae</taxon>
        <taxon>Tanacetum</taxon>
    </lineage>
</organism>
<proteinExistence type="predicted"/>
<evidence type="ECO:0008006" key="4">
    <source>
        <dbReference type="Google" id="ProtNLM"/>
    </source>
</evidence>
<feature type="signal peptide" evidence="1">
    <location>
        <begin position="1"/>
        <end position="19"/>
    </location>
</feature>
<comment type="caution">
    <text evidence="2">The sequence shown here is derived from an EMBL/GenBank/DDBJ whole genome shotgun (WGS) entry which is preliminary data.</text>
</comment>
<dbReference type="PANTHER" id="PTHR48462">
    <property type="entry name" value="PROTEIN, PUTATIVE-RELATED"/>
    <property type="match status" value="1"/>
</dbReference>
<protein>
    <recommendedName>
        <fullName evidence="4">Reverse transcriptase domain-containing protein</fullName>
    </recommendedName>
</protein>
<reference evidence="2" key="1">
    <citation type="journal article" date="2022" name="Int. J. Mol. Sci.">
        <title>Draft Genome of Tanacetum Coccineum: Genomic Comparison of Closely Related Tanacetum-Family Plants.</title>
        <authorList>
            <person name="Yamashiro T."/>
            <person name="Shiraishi A."/>
            <person name="Nakayama K."/>
            <person name="Satake H."/>
        </authorList>
    </citation>
    <scope>NUCLEOTIDE SEQUENCE</scope>
</reference>
<evidence type="ECO:0000313" key="2">
    <source>
        <dbReference type="EMBL" id="GJU03012.1"/>
    </source>
</evidence>
<evidence type="ECO:0000313" key="3">
    <source>
        <dbReference type="Proteomes" id="UP001151760"/>
    </source>
</evidence>
<dbReference type="PANTHER" id="PTHR48462:SF1">
    <property type="entry name" value="PROTEIN, PUTATIVE-RELATED"/>
    <property type="match status" value="1"/>
</dbReference>
<sequence length="188" mass="21016">MILLFLVDAICLVCRKACLDSFREHAIHCKELSGFKYRHYMVRDAFFDICRRAGISAKKEALVNFLTDPSDERSTLKPADVLVFGWVRGKHAYMDLIGVSPLVGLSSRGFTAGQAALKAALGKVTKHEKACIENQHVFIPFAFDTFGFLAPEAVELLIRVQRVMHNNLMTPRSTDVVFNVLALQSKKG</sequence>
<reference evidence="2" key="2">
    <citation type="submission" date="2022-01" db="EMBL/GenBank/DDBJ databases">
        <authorList>
            <person name="Yamashiro T."/>
            <person name="Shiraishi A."/>
            <person name="Satake H."/>
            <person name="Nakayama K."/>
        </authorList>
    </citation>
    <scope>NUCLEOTIDE SEQUENCE</scope>
</reference>
<name>A0ABQ5IRW4_9ASTR</name>
<dbReference type="EMBL" id="BQNB010021112">
    <property type="protein sequence ID" value="GJU03012.1"/>
    <property type="molecule type" value="Genomic_DNA"/>
</dbReference>